<evidence type="ECO:0000259" key="4">
    <source>
        <dbReference type="Pfam" id="PF05193"/>
    </source>
</evidence>
<evidence type="ECO:0000313" key="6">
    <source>
        <dbReference type="Proteomes" id="UP000177605"/>
    </source>
</evidence>
<dbReference type="Pfam" id="PF05193">
    <property type="entry name" value="Peptidase_M16_C"/>
    <property type="match status" value="1"/>
</dbReference>
<evidence type="ECO:0000256" key="2">
    <source>
        <dbReference type="RuleBase" id="RU004447"/>
    </source>
</evidence>
<name>A0A1F8F4K9_9BACT</name>
<dbReference type="Gene3D" id="3.30.830.10">
    <property type="entry name" value="Metalloenzyme, LuxS/M16 peptidase-like"/>
    <property type="match status" value="2"/>
</dbReference>
<gene>
    <name evidence="5" type="ORF">A2669_00470</name>
</gene>
<dbReference type="InterPro" id="IPR001431">
    <property type="entry name" value="Pept_M16_Zn_BS"/>
</dbReference>
<dbReference type="SUPFAM" id="SSF63411">
    <property type="entry name" value="LuxS/MPP-like metallohydrolase"/>
    <property type="match status" value="2"/>
</dbReference>
<comment type="caution">
    <text evidence="5">The sequence shown here is derived from an EMBL/GenBank/DDBJ whole genome shotgun (WGS) entry which is preliminary data.</text>
</comment>
<dbReference type="PANTHER" id="PTHR11851:SF49">
    <property type="entry name" value="MITOCHONDRIAL-PROCESSING PEPTIDASE SUBUNIT ALPHA"/>
    <property type="match status" value="1"/>
</dbReference>
<sequence length="423" mass="46880">MLNYQFQTLDSGLRLVTIPMEATKAATVLVLVGTGSKYETKETNGVSHFLEHMMFKGTTKRPGYLDISRELESLGAQFNAFTSKEYTGYYAKASADKVDVIMDVIFDIYQNSKLDEAAIQTERHVVVEEINMTNDDPPQIAGNLFEKTLYSDQPAGWTIAGPKETVLNLKRENLVDYFNTHYTAQNTIVAIAGNIDPEKIRDKVSAHFSQIRLGALAAKAPVIENQAVPQVALHYKETDQTNFVLGFRAYSMKDDKRYALGGLASILGGGMSSRLVDEVREKRGLAYYISAGQQIYTDTGYIEISAGVNNEKVLEAVGVVMAEIQKVRKEGVTPLELRQAIDKAIGRTALALEHSDYIAESLAESILFQNQVLTPLDRLDKIKKVTLADIQGVAAEIFEAKRLNLAIVGPFKDPEPFRKLLTL</sequence>
<protein>
    <recommendedName>
        <fullName evidence="7">Peptidase M16</fullName>
    </recommendedName>
</protein>
<evidence type="ECO:0000259" key="3">
    <source>
        <dbReference type="Pfam" id="PF00675"/>
    </source>
</evidence>
<dbReference type="PANTHER" id="PTHR11851">
    <property type="entry name" value="METALLOPROTEASE"/>
    <property type="match status" value="1"/>
</dbReference>
<reference evidence="5 6" key="1">
    <citation type="journal article" date="2016" name="Nat. Commun.">
        <title>Thousands of microbial genomes shed light on interconnected biogeochemical processes in an aquifer system.</title>
        <authorList>
            <person name="Anantharaman K."/>
            <person name="Brown C.T."/>
            <person name="Hug L.A."/>
            <person name="Sharon I."/>
            <person name="Castelle C.J."/>
            <person name="Probst A.J."/>
            <person name="Thomas B.C."/>
            <person name="Singh A."/>
            <person name="Wilkins M.J."/>
            <person name="Karaoz U."/>
            <person name="Brodie E.L."/>
            <person name="Williams K.H."/>
            <person name="Hubbard S.S."/>
            <person name="Banfield J.F."/>
        </authorList>
    </citation>
    <scope>NUCLEOTIDE SEQUENCE [LARGE SCALE GENOMIC DNA]</scope>
</reference>
<feature type="domain" description="Peptidase M16 N-terminal" evidence="3">
    <location>
        <begin position="20"/>
        <end position="163"/>
    </location>
</feature>
<proteinExistence type="inferred from homology"/>
<comment type="similarity">
    <text evidence="1 2">Belongs to the peptidase M16 family.</text>
</comment>
<evidence type="ECO:0000313" key="5">
    <source>
        <dbReference type="EMBL" id="OGN07199.1"/>
    </source>
</evidence>
<evidence type="ECO:0000256" key="1">
    <source>
        <dbReference type="ARBA" id="ARBA00007261"/>
    </source>
</evidence>
<dbReference type="EMBL" id="MGJM01000003">
    <property type="protein sequence ID" value="OGN07199.1"/>
    <property type="molecule type" value="Genomic_DNA"/>
</dbReference>
<dbReference type="GO" id="GO:0006508">
    <property type="term" value="P:proteolysis"/>
    <property type="evidence" value="ECO:0007669"/>
    <property type="project" value="InterPro"/>
</dbReference>
<dbReference type="AlphaFoldDB" id="A0A1F8F4K9"/>
<dbReference type="InterPro" id="IPR011249">
    <property type="entry name" value="Metalloenz_LuxS/M16"/>
</dbReference>
<organism evidence="5 6">
    <name type="scientific">Candidatus Yanofskybacteria bacterium RIFCSPHIGHO2_01_FULL_48_25b</name>
    <dbReference type="NCBI Taxonomy" id="1802672"/>
    <lineage>
        <taxon>Bacteria</taxon>
        <taxon>Candidatus Yanofskyibacteriota</taxon>
    </lineage>
</organism>
<evidence type="ECO:0008006" key="7">
    <source>
        <dbReference type="Google" id="ProtNLM"/>
    </source>
</evidence>
<feature type="domain" description="Peptidase M16 C-terminal" evidence="4">
    <location>
        <begin position="169"/>
        <end position="342"/>
    </location>
</feature>
<accession>A0A1F8F4K9</accession>
<dbReference type="InterPro" id="IPR050361">
    <property type="entry name" value="MPP/UQCRC_Complex"/>
</dbReference>
<dbReference type="InterPro" id="IPR011765">
    <property type="entry name" value="Pept_M16_N"/>
</dbReference>
<dbReference type="Pfam" id="PF00675">
    <property type="entry name" value="Peptidase_M16"/>
    <property type="match status" value="1"/>
</dbReference>
<dbReference type="GO" id="GO:0004222">
    <property type="term" value="F:metalloendopeptidase activity"/>
    <property type="evidence" value="ECO:0007669"/>
    <property type="project" value="InterPro"/>
</dbReference>
<dbReference type="PROSITE" id="PS00143">
    <property type="entry name" value="INSULINASE"/>
    <property type="match status" value="1"/>
</dbReference>
<dbReference type="GO" id="GO:0046872">
    <property type="term" value="F:metal ion binding"/>
    <property type="evidence" value="ECO:0007669"/>
    <property type="project" value="InterPro"/>
</dbReference>
<dbReference type="Proteomes" id="UP000177605">
    <property type="component" value="Unassembled WGS sequence"/>
</dbReference>
<dbReference type="InterPro" id="IPR007863">
    <property type="entry name" value="Peptidase_M16_C"/>
</dbReference>